<keyword evidence="2" id="KW-1185">Reference proteome</keyword>
<gene>
    <name evidence="1" type="ORF">V2H45_20230</name>
</gene>
<proteinExistence type="predicted"/>
<dbReference type="RefSeq" id="WP_330485512.1">
    <property type="nucleotide sequence ID" value="NZ_JAZBJZ010000110.1"/>
</dbReference>
<evidence type="ECO:0000313" key="2">
    <source>
        <dbReference type="Proteomes" id="UP001333818"/>
    </source>
</evidence>
<dbReference type="Proteomes" id="UP001333818">
    <property type="component" value="Unassembled WGS sequence"/>
</dbReference>
<accession>A0AAW9Q9C3</accession>
<protein>
    <submittedName>
        <fullName evidence="1">DUF3143 domain-containing protein</fullName>
    </submittedName>
</protein>
<reference evidence="1" key="1">
    <citation type="submission" date="2024-01" db="EMBL/GenBank/DDBJ databases">
        <title>Bank of Algae and Cyanobacteria of the Azores (BACA) strain genomes.</title>
        <authorList>
            <person name="Luz R."/>
            <person name="Cordeiro R."/>
            <person name="Fonseca A."/>
            <person name="Goncalves V."/>
        </authorList>
    </citation>
    <scope>NUCLEOTIDE SEQUENCE</scope>
    <source>
        <strain evidence="1">BACA0141</strain>
    </source>
</reference>
<name>A0AAW9Q9C3_9CYAN</name>
<dbReference type="EMBL" id="JAZBJZ010000110">
    <property type="protein sequence ID" value="MEE3719076.1"/>
    <property type="molecule type" value="Genomic_DNA"/>
</dbReference>
<sequence length="90" mass="10496">MILPPAETPLYNHTLPVLESWLKIQGCRQDRSNLSVWRVKRPSWEAEISMEVEEIRVRYINAIAGNRDLQRAFPYSLSRKDIEDAIFIGP</sequence>
<dbReference type="PANTHER" id="PTHR35765:SF2">
    <property type="entry name" value="OS05G0569200 PROTEIN"/>
    <property type="match status" value="1"/>
</dbReference>
<dbReference type="PANTHER" id="PTHR35765">
    <property type="entry name" value="OS05G0569200 PROTEIN"/>
    <property type="match status" value="1"/>
</dbReference>
<dbReference type="InterPro" id="IPR021489">
    <property type="entry name" value="DUF3143"/>
</dbReference>
<dbReference type="Pfam" id="PF11341">
    <property type="entry name" value="DUF3143"/>
    <property type="match status" value="1"/>
</dbReference>
<dbReference type="AlphaFoldDB" id="A0AAW9Q9C3"/>
<organism evidence="1 2">
    <name type="scientific">Tumidithrix elongata BACA0141</name>
    <dbReference type="NCBI Taxonomy" id="2716417"/>
    <lineage>
        <taxon>Bacteria</taxon>
        <taxon>Bacillati</taxon>
        <taxon>Cyanobacteriota</taxon>
        <taxon>Cyanophyceae</taxon>
        <taxon>Pseudanabaenales</taxon>
        <taxon>Pseudanabaenaceae</taxon>
        <taxon>Tumidithrix</taxon>
        <taxon>Tumidithrix elongata</taxon>
    </lineage>
</organism>
<comment type="caution">
    <text evidence="1">The sequence shown here is derived from an EMBL/GenBank/DDBJ whole genome shotgun (WGS) entry which is preliminary data.</text>
</comment>
<evidence type="ECO:0000313" key="1">
    <source>
        <dbReference type="EMBL" id="MEE3719076.1"/>
    </source>
</evidence>